<feature type="compositionally biased region" description="Low complexity" evidence="1">
    <location>
        <begin position="209"/>
        <end position="226"/>
    </location>
</feature>
<evidence type="ECO:0000259" key="2">
    <source>
        <dbReference type="PROSITE" id="PS50234"/>
    </source>
</evidence>
<dbReference type="Gene3D" id="3.40.50.410">
    <property type="entry name" value="von Willebrand factor, type A domain"/>
    <property type="match status" value="1"/>
</dbReference>
<keyword evidence="4" id="KW-1185">Reference proteome</keyword>
<dbReference type="CDD" id="cd00198">
    <property type="entry name" value="vWFA"/>
    <property type="match status" value="1"/>
</dbReference>
<proteinExistence type="predicted"/>
<comment type="caution">
    <text evidence="3">The sequence shown here is derived from an EMBL/GenBank/DDBJ whole genome shotgun (WGS) entry which is preliminary data.</text>
</comment>
<dbReference type="PROSITE" id="PS50234">
    <property type="entry name" value="VWFA"/>
    <property type="match status" value="1"/>
</dbReference>
<feature type="compositionally biased region" description="Low complexity" evidence="1">
    <location>
        <begin position="161"/>
        <end position="179"/>
    </location>
</feature>
<evidence type="ECO:0000256" key="1">
    <source>
        <dbReference type="SAM" id="MobiDB-lite"/>
    </source>
</evidence>
<feature type="compositionally biased region" description="Low complexity" evidence="1">
    <location>
        <begin position="110"/>
        <end position="128"/>
    </location>
</feature>
<name>A0A940M980_9ACTN</name>
<feature type="compositionally biased region" description="Basic and acidic residues" evidence="1">
    <location>
        <begin position="11"/>
        <end position="27"/>
    </location>
</feature>
<sequence length="445" mass="46135">MGIRSLLRKVFGRDGGDTSGPEGRDESAGTVLPPQADREHADRTQPAPAAPESEDAVSDLVAAAFDNPRATMPTTPKVPAQATPDQAPDTKTTTEPVTAPEPEPEPAPENPQAAHEPEPTEAASAAAPEADEQEAHADTPAEAPATAPETAEDSHSEQPEAEPAAEPAPEPDAASTPEPEAAEPPEPDAAEPPESTQPEAAEPTQPVQPGAEPPADAENAAPTDAASGGHVPEGLRGAYAAAGEALGDRAPERAVYLVLDRSGSMRTFYKDGSVQGLAEQVLALAARLGGEDPVVHTVFFSTDIDGSADLSLGAYENVIDETHAGLGRLGRTSYHRAVEDVVEHYEKSEAASEGRPALVVFQTDGAPDAKLVARQALNDVAGKPLAWAFIAFGPSDSKAFDFLRKAEQEMDHVGFFHAGPEPRGLSDAELYTGLVAAWDAAGGRA</sequence>
<dbReference type="SMART" id="SM00327">
    <property type="entry name" value="VWA"/>
    <property type="match status" value="1"/>
</dbReference>
<accession>A0A940M980</accession>
<feature type="compositionally biased region" description="Low complexity" evidence="1">
    <location>
        <begin position="140"/>
        <end position="149"/>
    </location>
</feature>
<organism evidence="3 4">
    <name type="scientific">Streptomyces montanisoli</name>
    <dbReference type="NCBI Taxonomy" id="2798581"/>
    <lineage>
        <taxon>Bacteria</taxon>
        <taxon>Bacillati</taxon>
        <taxon>Actinomycetota</taxon>
        <taxon>Actinomycetes</taxon>
        <taxon>Kitasatosporales</taxon>
        <taxon>Streptomycetaceae</taxon>
        <taxon>Streptomyces</taxon>
    </lineage>
</organism>
<evidence type="ECO:0000313" key="4">
    <source>
        <dbReference type="Proteomes" id="UP000670475"/>
    </source>
</evidence>
<reference evidence="3" key="1">
    <citation type="submission" date="2021-03" db="EMBL/GenBank/DDBJ databases">
        <title>Whole genome sequence of Streptomyces bomunensis MMS17-BM035.</title>
        <authorList>
            <person name="Lee J.H."/>
        </authorList>
    </citation>
    <scope>NUCLEOTIDE SEQUENCE</scope>
    <source>
        <strain evidence="3">MMS17-BM035</strain>
    </source>
</reference>
<dbReference type="InterPro" id="IPR002035">
    <property type="entry name" value="VWF_A"/>
</dbReference>
<protein>
    <submittedName>
        <fullName evidence="3">VWA domain-containing protein</fullName>
    </submittedName>
</protein>
<dbReference type="SUPFAM" id="SSF53300">
    <property type="entry name" value="vWA-like"/>
    <property type="match status" value="1"/>
</dbReference>
<dbReference type="Proteomes" id="UP000670475">
    <property type="component" value="Unassembled WGS sequence"/>
</dbReference>
<dbReference type="AlphaFoldDB" id="A0A940M980"/>
<feature type="compositionally biased region" description="Low complexity" evidence="1">
    <location>
        <begin position="87"/>
        <end position="98"/>
    </location>
</feature>
<dbReference type="EMBL" id="JAGIQL010000047">
    <property type="protein sequence ID" value="MBP0458609.1"/>
    <property type="molecule type" value="Genomic_DNA"/>
</dbReference>
<feature type="compositionally biased region" description="Pro residues" evidence="1">
    <location>
        <begin position="99"/>
        <end position="109"/>
    </location>
</feature>
<feature type="region of interest" description="Disordered" evidence="1">
    <location>
        <begin position="1"/>
        <end position="232"/>
    </location>
</feature>
<evidence type="ECO:0000313" key="3">
    <source>
        <dbReference type="EMBL" id="MBP0458609.1"/>
    </source>
</evidence>
<dbReference type="Pfam" id="PF10138">
    <property type="entry name" value="vWA-TerF-like"/>
    <property type="match status" value="1"/>
</dbReference>
<dbReference type="InterPro" id="IPR019303">
    <property type="entry name" value="vWA_TerF_C"/>
</dbReference>
<dbReference type="RefSeq" id="WP_209340360.1">
    <property type="nucleotide sequence ID" value="NZ_JAGIQL010000047.1"/>
</dbReference>
<feature type="domain" description="VWFA" evidence="2">
    <location>
        <begin position="254"/>
        <end position="434"/>
    </location>
</feature>
<gene>
    <name evidence="3" type="ORF">JFN87_14015</name>
</gene>
<dbReference type="InterPro" id="IPR036465">
    <property type="entry name" value="vWFA_dom_sf"/>
</dbReference>
<feature type="compositionally biased region" description="Acidic residues" evidence="1">
    <location>
        <begin position="180"/>
        <end position="191"/>
    </location>
</feature>